<reference evidence="1 2" key="1">
    <citation type="submission" date="2023-03" db="EMBL/GenBank/DDBJ databases">
        <title>Genome insight into feeding habits of ladybird beetles.</title>
        <authorList>
            <person name="Li H.-S."/>
            <person name="Huang Y.-H."/>
            <person name="Pang H."/>
        </authorList>
    </citation>
    <scope>NUCLEOTIDE SEQUENCE [LARGE SCALE GENOMIC DNA]</scope>
    <source>
        <strain evidence="1">SYSU_2023b</strain>
        <tissue evidence="1">Whole body</tissue>
    </source>
</reference>
<evidence type="ECO:0000313" key="2">
    <source>
        <dbReference type="Proteomes" id="UP001431783"/>
    </source>
</evidence>
<evidence type="ECO:0000313" key="1">
    <source>
        <dbReference type="EMBL" id="KAK9873875.1"/>
    </source>
</evidence>
<comment type="caution">
    <text evidence="1">The sequence shown here is derived from an EMBL/GenBank/DDBJ whole genome shotgun (WGS) entry which is preliminary data.</text>
</comment>
<keyword evidence="2" id="KW-1185">Reference proteome</keyword>
<proteinExistence type="predicted"/>
<accession>A0AAW1U167</accession>
<dbReference type="AlphaFoldDB" id="A0AAW1U167"/>
<protein>
    <submittedName>
        <fullName evidence="1">Uncharacterized protein</fullName>
    </submittedName>
</protein>
<dbReference type="Proteomes" id="UP001431783">
    <property type="component" value="Unassembled WGS sequence"/>
</dbReference>
<gene>
    <name evidence="1" type="ORF">WA026_002230</name>
</gene>
<organism evidence="1 2">
    <name type="scientific">Henosepilachna vigintioctopunctata</name>
    <dbReference type="NCBI Taxonomy" id="420089"/>
    <lineage>
        <taxon>Eukaryota</taxon>
        <taxon>Metazoa</taxon>
        <taxon>Ecdysozoa</taxon>
        <taxon>Arthropoda</taxon>
        <taxon>Hexapoda</taxon>
        <taxon>Insecta</taxon>
        <taxon>Pterygota</taxon>
        <taxon>Neoptera</taxon>
        <taxon>Endopterygota</taxon>
        <taxon>Coleoptera</taxon>
        <taxon>Polyphaga</taxon>
        <taxon>Cucujiformia</taxon>
        <taxon>Coccinelloidea</taxon>
        <taxon>Coccinellidae</taxon>
        <taxon>Epilachninae</taxon>
        <taxon>Epilachnini</taxon>
        <taxon>Henosepilachna</taxon>
    </lineage>
</organism>
<name>A0AAW1U167_9CUCU</name>
<sequence length="85" mass="9769">MYHYIIKVLKKANRTRLIHRYLQVMEDPDSKPPLTVHDALLHIAAASEAIKLETTQNCFKKVGFRNNGVDVELEVEKSRDSAEFS</sequence>
<dbReference type="EMBL" id="JARQZJ010000031">
    <property type="protein sequence ID" value="KAK9873875.1"/>
    <property type="molecule type" value="Genomic_DNA"/>
</dbReference>